<dbReference type="Gene3D" id="1.10.10.60">
    <property type="entry name" value="Homeodomain-like"/>
    <property type="match status" value="1"/>
</dbReference>
<keyword evidence="1" id="KW-0805">Transcription regulation</keyword>
<evidence type="ECO:0000256" key="3">
    <source>
        <dbReference type="ARBA" id="ARBA00023163"/>
    </source>
</evidence>
<dbReference type="GO" id="GO:0003700">
    <property type="term" value="F:DNA-binding transcription factor activity"/>
    <property type="evidence" value="ECO:0007669"/>
    <property type="project" value="InterPro"/>
</dbReference>
<sequence length="367" mass="40349">MTADRKLTFQAIMTGMHARQEPELDTWDFPRGVASVAVMTHFAIEQGAEAASILAGTGLSVADLDSADRQIDARTELLVVRNLLREFPDRPALGIEVGRRYHISTFGIYGYAWITSPTLGEAISLALSYFRLSFAFCTPVVEFDDRQMIARIRHDRIPDDVARFLVERDTFAMHRVLDDLLGAPVEVRDARFAFPAPGYDDLIAAILGVAPRYGQPETSIVIAAETLRRPLPQANQATLTLCLAQCRDLIDRRTTRTGTAADVRDHLLAGTGAVGIAIPPSLDAVAHDLGVTGRTLRRHLAADGTSYRVLLDEARRGLAEDMLSATALSVGEIAVRLGYTEAGSFVRAFKRWTTTTPAAYRRTRARR</sequence>
<evidence type="ECO:0000256" key="1">
    <source>
        <dbReference type="ARBA" id="ARBA00023015"/>
    </source>
</evidence>
<dbReference type="PANTHER" id="PTHR47894:SF1">
    <property type="entry name" value="HTH-TYPE TRANSCRIPTIONAL REGULATOR VQSM"/>
    <property type="match status" value="1"/>
</dbReference>
<evidence type="ECO:0000259" key="4">
    <source>
        <dbReference type="PROSITE" id="PS01124"/>
    </source>
</evidence>
<dbReference type="SUPFAM" id="SSF46689">
    <property type="entry name" value="Homeodomain-like"/>
    <property type="match status" value="1"/>
</dbReference>
<dbReference type="Proteomes" id="UP000294856">
    <property type="component" value="Unassembled WGS sequence"/>
</dbReference>
<dbReference type="STRING" id="1210063.GCA_001612665_00304"/>
<dbReference type="SMART" id="SM00342">
    <property type="entry name" value="HTH_ARAC"/>
    <property type="match status" value="1"/>
</dbReference>
<keyword evidence="2 5" id="KW-0238">DNA-binding</keyword>
<feature type="domain" description="HTH araC/xylS-type" evidence="4">
    <location>
        <begin position="281"/>
        <end position="363"/>
    </location>
</feature>
<protein>
    <submittedName>
        <fullName evidence="5">AraC-like DNA-binding protein</fullName>
    </submittedName>
</protein>
<dbReference type="AlphaFoldDB" id="A0A4R1FPS6"/>
<dbReference type="PANTHER" id="PTHR47894">
    <property type="entry name" value="HTH-TYPE TRANSCRIPTIONAL REGULATOR GADX"/>
    <property type="match status" value="1"/>
</dbReference>
<dbReference type="InterPro" id="IPR009057">
    <property type="entry name" value="Homeodomain-like_sf"/>
</dbReference>
<dbReference type="Pfam" id="PF12833">
    <property type="entry name" value="HTH_18"/>
    <property type="match status" value="1"/>
</dbReference>
<evidence type="ECO:0000313" key="6">
    <source>
        <dbReference type="Proteomes" id="UP000294856"/>
    </source>
</evidence>
<reference evidence="5 6" key="1">
    <citation type="submission" date="2019-03" db="EMBL/GenBank/DDBJ databases">
        <title>Genomic Encyclopedia of Type Strains, Phase IV (KMG-IV): sequencing the most valuable type-strain genomes for metagenomic binning, comparative biology and taxonomic classification.</title>
        <authorList>
            <person name="Goeker M."/>
        </authorList>
    </citation>
    <scope>NUCLEOTIDE SEQUENCE [LARGE SCALE GENOMIC DNA]</scope>
    <source>
        <strain evidence="5 6">DSM 44684</strain>
    </source>
</reference>
<dbReference type="Pfam" id="PF12625">
    <property type="entry name" value="Arabinose_bd"/>
    <property type="match status" value="1"/>
</dbReference>
<evidence type="ECO:0000313" key="5">
    <source>
        <dbReference type="EMBL" id="TCJ96613.1"/>
    </source>
</evidence>
<dbReference type="EMBL" id="SMFR01000002">
    <property type="protein sequence ID" value="TCJ96613.1"/>
    <property type="molecule type" value="Genomic_DNA"/>
</dbReference>
<accession>A0A4R1FPS6</accession>
<dbReference type="GO" id="GO:0000976">
    <property type="term" value="F:transcription cis-regulatory region binding"/>
    <property type="evidence" value="ECO:0007669"/>
    <property type="project" value="TreeGrafter"/>
</dbReference>
<proteinExistence type="predicted"/>
<keyword evidence="3" id="KW-0804">Transcription</keyword>
<comment type="caution">
    <text evidence="5">The sequence shown here is derived from an EMBL/GenBank/DDBJ whole genome shotgun (WGS) entry which is preliminary data.</text>
</comment>
<keyword evidence="6" id="KW-1185">Reference proteome</keyword>
<gene>
    <name evidence="5" type="ORF">DFR71_2644</name>
</gene>
<dbReference type="PROSITE" id="PS01124">
    <property type="entry name" value="HTH_ARAC_FAMILY_2"/>
    <property type="match status" value="1"/>
</dbReference>
<dbReference type="InterPro" id="IPR018060">
    <property type="entry name" value="HTH_AraC"/>
</dbReference>
<name>A0A4R1FPS6_9NOCA</name>
<organism evidence="5 6">
    <name type="scientific">Nocardia alba</name>
    <dbReference type="NCBI Taxonomy" id="225051"/>
    <lineage>
        <taxon>Bacteria</taxon>
        <taxon>Bacillati</taxon>
        <taxon>Actinomycetota</taxon>
        <taxon>Actinomycetes</taxon>
        <taxon>Mycobacteriales</taxon>
        <taxon>Nocardiaceae</taxon>
        <taxon>Nocardia</taxon>
    </lineage>
</organism>
<evidence type="ECO:0000256" key="2">
    <source>
        <dbReference type="ARBA" id="ARBA00023125"/>
    </source>
</evidence>
<dbReference type="InterPro" id="IPR032687">
    <property type="entry name" value="AraC-type_N"/>
</dbReference>
<dbReference type="GO" id="GO:0005829">
    <property type="term" value="C:cytosol"/>
    <property type="evidence" value="ECO:0007669"/>
    <property type="project" value="TreeGrafter"/>
</dbReference>